<keyword evidence="8" id="KW-1185">Reference proteome</keyword>
<accession>A0AAV2CXL3</accession>
<evidence type="ECO:0000256" key="5">
    <source>
        <dbReference type="SAM" id="MobiDB-lite"/>
    </source>
</evidence>
<evidence type="ECO:0000313" key="7">
    <source>
        <dbReference type="EMBL" id="CAL1361288.1"/>
    </source>
</evidence>
<evidence type="ECO:0000256" key="2">
    <source>
        <dbReference type="ARBA" id="ARBA00022771"/>
    </source>
</evidence>
<protein>
    <recommendedName>
        <fullName evidence="6">SWIM-type domain-containing protein</fullName>
    </recommendedName>
</protein>
<feature type="domain" description="SWIM-type" evidence="6">
    <location>
        <begin position="137"/>
        <end position="171"/>
    </location>
</feature>
<evidence type="ECO:0000259" key="6">
    <source>
        <dbReference type="PROSITE" id="PS50966"/>
    </source>
</evidence>
<dbReference type="PROSITE" id="PS50966">
    <property type="entry name" value="ZF_SWIM"/>
    <property type="match status" value="1"/>
</dbReference>
<evidence type="ECO:0000256" key="1">
    <source>
        <dbReference type="ARBA" id="ARBA00022723"/>
    </source>
</evidence>
<dbReference type="EMBL" id="OZ034814">
    <property type="protein sequence ID" value="CAL1361288.1"/>
    <property type="molecule type" value="Genomic_DNA"/>
</dbReference>
<keyword evidence="2 4" id="KW-0863">Zinc-finger</keyword>
<keyword evidence="1" id="KW-0479">Metal-binding</keyword>
<sequence length="280" mass="32111">MQNIRQLCPEGAQWLDQHDLEMWTFHKDGGTRWGIATTNSSESISNVYRECRALPISAIVEMTFWKKNGWFVNCLHWCEKREAHGKVHSDHATKIMEKDNRKSSRHKVTVMNRNAGEYSVETGHWEDGRRGGHRHEVTVNFRTKKGECSCQKYQGRGIPCSHSMAVIKHRSKVPRHFVSPFFNIDSKKSSYRTSFYALPDEAYLPVYEGMIIIPPIGLRRETGRPRVKRIPNEMDQSGRPPRGPRRCSICKVPRHDKRKCPGPIGPQNPGPDVVNPDNGA</sequence>
<dbReference type="Proteomes" id="UP001497516">
    <property type="component" value="Chromosome 10"/>
</dbReference>
<dbReference type="Pfam" id="PF04434">
    <property type="entry name" value="SWIM"/>
    <property type="match status" value="1"/>
</dbReference>
<organism evidence="7 8">
    <name type="scientific">Linum trigynum</name>
    <dbReference type="NCBI Taxonomy" id="586398"/>
    <lineage>
        <taxon>Eukaryota</taxon>
        <taxon>Viridiplantae</taxon>
        <taxon>Streptophyta</taxon>
        <taxon>Embryophyta</taxon>
        <taxon>Tracheophyta</taxon>
        <taxon>Spermatophyta</taxon>
        <taxon>Magnoliopsida</taxon>
        <taxon>eudicotyledons</taxon>
        <taxon>Gunneridae</taxon>
        <taxon>Pentapetalae</taxon>
        <taxon>rosids</taxon>
        <taxon>fabids</taxon>
        <taxon>Malpighiales</taxon>
        <taxon>Linaceae</taxon>
        <taxon>Linum</taxon>
    </lineage>
</organism>
<keyword evidence="3" id="KW-0862">Zinc</keyword>
<evidence type="ECO:0000313" key="8">
    <source>
        <dbReference type="Proteomes" id="UP001497516"/>
    </source>
</evidence>
<dbReference type="InterPro" id="IPR006564">
    <property type="entry name" value="Znf_PMZ"/>
</dbReference>
<proteinExistence type="predicted"/>
<dbReference type="SMART" id="SM00575">
    <property type="entry name" value="ZnF_PMZ"/>
    <property type="match status" value="1"/>
</dbReference>
<feature type="region of interest" description="Disordered" evidence="5">
    <location>
        <begin position="223"/>
        <end position="280"/>
    </location>
</feature>
<gene>
    <name evidence="7" type="ORF">LTRI10_LOCUS8669</name>
</gene>
<name>A0AAV2CXL3_9ROSI</name>
<dbReference type="InterPro" id="IPR007527">
    <property type="entry name" value="Znf_SWIM"/>
</dbReference>
<evidence type="ECO:0000256" key="4">
    <source>
        <dbReference type="PROSITE-ProRule" id="PRU00325"/>
    </source>
</evidence>
<evidence type="ECO:0000256" key="3">
    <source>
        <dbReference type="ARBA" id="ARBA00022833"/>
    </source>
</evidence>
<dbReference type="GO" id="GO:0008270">
    <property type="term" value="F:zinc ion binding"/>
    <property type="evidence" value="ECO:0007669"/>
    <property type="project" value="UniProtKB-KW"/>
</dbReference>
<dbReference type="AlphaFoldDB" id="A0AAV2CXL3"/>
<reference evidence="7 8" key="1">
    <citation type="submission" date="2024-04" db="EMBL/GenBank/DDBJ databases">
        <authorList>
            <person name="Fracassetti M."/>
        </authorList>
    </citation>
    <scope>NUCLEOTIDE SEQUENCE [LARGE SCALE GENOMIC DNA]</scope>
</reference>